<reference evidence="1" key="1">
    <citation type="submission" date="2019-10" db="EMBL/GenBank/DDBJ databases">
        <authorList>
            <consortium name="DOE Joint Genome Institute"/>
            <person name="Kuo A."/>
            <person name="Miyauchi S."/>
            <person name="Kiss E."/>
            <person name="Drula E."/>
            <person name="Kohler A."/>
            <person name="Sanchez-Garcia M."/>
            <person name="Andreopoulos B."/>
            <person name="Barry K.W."/>
            <person name="Bonito G."/>
            <person name="Buee M."/>
            <person name="Carver A."/>
            <person name="Chen C."/>
            <person name="Cichocki N."/>
            <person name="Clum A."/>
            <person name="Culley D."/>
            <person name="Crous P.W."/>
            <person name="Fauchery L."/>
            <person name="Girlanda M."/>
            <person name="Hayes R."/>
            <person name="Keri Z."/>
            <person name="LaButti K."/>
            <person name="Lipzen A."/>
            <person name="Lombard V."/>
            <person name="Magnuson J."/>
            <person name="Maillard F."/>
            <person name="Morin E."/>
            <person name="Murat C."/>
            <person name="Nolan M."/>
            <person name="Ohm R."/>
            <person name="Pangilinan J."/>
            <person name="Pereira M."/>
            <person name="Perotto S."/>
            <person name="Peter M."/>
            <person name="Riley R."/>
            <person name="Sitrit Y."/>
            <person name="Stielow B."/>
            <person name="Szollosi G."/>
            <person name="Zifcakova L."/>
            <person name="Stursova M."/>
            <person name="Spatafora J.W."/>
            <person name="Tedersoo L."/>
            <person name="Vaario L.-M."/>
            <person name="Yamada A."/>
            <person name="Yan M."/>
            <person name="Wang P."/>
            <person name="Xu J."/>
            <person name="Bruns T."/>
            <person name="Baldrian P."/>
            <person name="Vilgalys R."/>
            <person name="Henrissat B."/>
            <person name="Grigoriev I.V."/>
            <person name="Hibbett D."/>
            <person name="Nagy L.G."/>
            <person name="Martin F.M."/>
        </authorList>
    </citation>
    <scope>NUCLEOTIDE SEQUENCE</scope>
    <source>
        <strain evidence="1">BED1</strain>
    </source>
</reference>
<protein>
    <submittedName>
        <fullName evidence="1">Uncharacterized protein</fullName>
    </submittedName>
</protein>
<organism evidence="1 2">
    <name type="scientific">Boletus edulis BED1</name>
    <dbReference type="NCBI Taxonomy" id="1328754"/>
    <lineage>
        <taxon>Eukaryota</taxon>
        <taxon>Fungi</taxon>
        <taxon>Dikarya</taxon>
        <taxon>Basidiomycota</taxon>
        <taxon>Agaricomycotina</taxon>
        <taxon>Agaricomycetes</taxon>
        <taxon>Agaricomycetidae</taxon>
        <taxon>Boletales</taxon>
        <taxon>Boletineae</taxon>
        <taxon>Boletaceae</taxon>
        <taxon>Boletoideae</taxon>
        <taxon>Boletus</taxon>
    </lineage>
</organism>
<dbReference type="Proteomes" id="UP001194468">
    <property type="component" value="Unassembled WGS sequence"/>
</dbReference>
<keyword evidence="2" id="KW-1185">Reference proteome</keyword>
<comment type="caution">
    <text evidence="1">The sequence shown here is derived from an EMBL/GenBank/DDBJ whole genome shotgun (WGS) entry which is preliminary data.</text>
</comment>
<name>A0AAD4BR56_BOLED</name>
<sequence length="82" mass="8779">MDGYDEMGWNYVSESIVGAIMVIGLGSGLGTSRGPGCRDACMFCQVCRGFVSKIGWLRRVVVKVSADVGLLDSDEGFGLARR</sequence>
<proteinExistence type="predicted"/>
<reference evidence="1" key="2">
    <citation type="journal article" date="2020" name="Nat. Commun.">
        <title>Large-scale genome sequencing of mycorrhizal fungi provides insights into the early evolution of symbiotic traits.</title>
        <authorList>
            <person name="Miyauchi S."/>
            <person name="Kiss E."/>
            <person name="Kuo A."/>
            <person name="Drula E."/>
            <person name="Kohler A."/>
            <person name="Sanchez-Garcia M."/>
            <person name="Morin E."/>
            <person name="Andreopoulos B."/>
            <person name="Barry K.W."/>
            <person name="Bonito G."/>
            <person name="Buee M."/>
            <person name="Carver A."/>
            <person name="Chen C."/>
            <person name="Cichocki N."/>
            <person name="Clum A."/>
            <person name="Culley D."/>
            <person name="Crous P.W."/>
            <person name="Fauchery L."/>
            <person name="Girlanda M."/>
            <person name="Hayes R.D."/>
            <person name="Keri Z."/>
            <person name="LaButti K."/>
            <person name="Lipzen A."/>
            <person name="Lombard V."/>
            <person name="Magnuson J."/>
            <person name="Maillard F."/>
            <person name="Murat C."/>
            <person name="Nolan M."/>
            <person name="Ohm R.A."/>
            <person name="Pangilinan J."/>
            <person name="Pereira M.F."/>
            <person name="Perotto S."/>
            <person name="Peter M."/>
            <person name="Pfister S."/>
            <person name="Riley R."/>
            <person name="Sitrit Y."/>
            <person name="Stielow J.B."/>
            <person name="Szollosi G."/>
            <person name="Zifcakova L."/>
            <person name="Stursova M."/>
            <person name="Spatafora J.W."/>
            <person name="Tedersoo L."/>
            <person name="Vaario L.M."/>
            <person name="Yamada A."/>
            <person name="Yan M."/>
            <person name="Wang P."/>
            <person name="Xu J."/>
            <person name="Bruns T."/>
            <person name="Baldrian P."/>
            <person name="Vilgalys R."/>
            <person name="Dunand C."/>
            <person name="Henrissat B."/>
            <person name="Grigoriev I.V."/>
            <person name="Hibbett D."/>
            <person name="Nagy L.G."/>
            <person name="Martin F.M."/>
        </authorList>
    </citation>
    <scope>NUCLEOTIDE SEQUENCE</scope>
    <source>
        <strain evidence="1">BED1</strain>
    </source>
</reference>
<evidence type="ECO:0000313" key="1">
    <source>
        <dbReference type="EMBL" id="KAF8437199.1"/>
    </source>
</evidence>
<evidence type="ECO:0000313" key="2">
    <source>
        <dbReference type="Proteomes" id="UP001194468"/>
    </source>
</evidence>
<gene>
    <name evidence="1" type="ORF">L210DRAFT_3547165</name>
</gene>
<dbReference type="AlphaFoldDB" id="A0AAD4BR56"/>
<dbReference type="EMBL" id="WHUW01000019">
    <property type="protein sequence ID" value="KAF8437199.1"/>
    <property type="molecule type" value="Genomic_DNA"/>
</dbReference>
<accession>A0AAD4BR56</accession>